<sequence>MLPKDLSFGQFAAEGEKFRFADDENTPSPMTLTQLTSEVRVSPLDEFLYNTLSQLFKGLRMLPLFCIKVRALDNTDCGTMVIFDNDASLLIHKSCQAVLDSIPRDLMPKFGEAVVSCDEKSPSDSQAKRTSPVNLDDDDMDLPLKLLKRKFLVVKAQVYS</sequence>
<keyword evidence="3" id="KW-1185">Reference proteome</keyword>
<dbReference type="OrthoDB" id="1040769at2759"/>
<evidence type="ECO:0000256" key="1">
    <source>
        <dbReference type="SAM" id="MobiDB-lite"/>
    </source>
</evidence>
<reference evidence="3" key="1">
    <citation type="journal article" date="2017" name="Front. Plant Sci.">
        <title>Climate Clever Clovers: New Paradigm to Reduce the Environmental Footprint of Ruminants by Breeding Low Methanogenic Forages Utilizing Haplotype Variation.</title>
        <authorList>
            <person name="Kaur P."/>
            <person name="Appels R."/>
            <person name="Bayer P.E."/>
            <person name="Keeble-Gagnere G."/>
            <person name="Wang J."/>
            <person name="Hirakawa H."/>
            <person name="Shirasawa K."/>
            <person name="Vercoe P."/>
            <person name="Stefanova K."/>
            <person name="Durmic Z."/>
            <person name="Nichols P."/>
            <person name="Revell C."/>
            <person name="Isobe S.N."/>
            <person name="Edwards D."/>
            <person name="Erskine W."/>
        </authorList>
    </citation>
    <scope>NUCLEOTIDE SEQUENCE [LARGE SCALE GENOMIC DNA]</scope>
    <source>
        <strain evidence="3">cv. Daliak</strain>
    </source>
</reference>
<dbReference type="Proteomes" id="UP000242715">
    <property type="component" value="Unassembled WGS sequence"/>
</dbReference>
<feature type="region of interest" description="Disordered" evidence="1">
    <location>
        <begin position="117"/>
        <end position="136"/>
    </location>
</feature>
<accession>A0A2Z6PM16</accession>
<feature type="compositionally biased region" description="Polar residues" evidence="1">
    <location>
        <begin position="123"/>
        <end position="133"/>
    </location>
</feature>
<organism evidence="2 3">
    <name type="scientific">Trifolium subterraneum</name>
    <name type="common">Subterranean clover</name>
    <dbReference type="NCBI Taxonomy" id="3900"/>
    <lineage>
        <taxon>Eukaryota</taxon>
        <taxon>Viridiplantae</taxon>
        <taxon>Streptophyta</taxon>
        <taxon>Embryophyta</taxon>
        <taxon>Tracheophyta</taxon>
        <taxon>Spermatophyta</taxon>
        <taxon>Magnoliopsida</taxon>
        <taxon>eudicotyledons</taxon>
        <taxon>Gunneridae</taxon>
        <taxon>Pentapetalae</taxon>
        <taxon>rosids</taxon>
        <taxon>fabids</taxon>
        <taxon>Fabales</taxon>
        <taxon>Fabaceae</taxon>
        <taxon>Papilionoideae</taxon>
        <taxon>50 kb inversion clade</taxon>
        <taxon>NPAAA clade</taxon>
        <taxon>Hologalegina</taxon>
        <taxon>IRL clade</taxon>
        <taxon>Trifolieae</taxon>
        <taxon>Trifolium</taxon>
    </lineage>
</organism>
<dbReference type="AlphaFoldDB" id="A0A2Z6PM16"/>
<evidence type="ECO:0000313" key="3">
    <source>
        <dbReference type="Proteomes" id="UP000242715"/>
    </source>
</evidence>
<dbReference type="EMBL" id="DF974333">
    <property type="protein sequence ID" value="GAU47629.1"/>
    <property type="molecule type" value="Genomic_DNA"/>
</dbReference>
<evidence type="ECO:0000313" key="2">
    <source>
        <dbReference type="EMBL" id="GAU47629.1"/>
    </source>
</evidence>
<name>A0A2Z6PM16_TRISU</name>
<protein>
    <submittedName>
        <fullName evidence="2">Uncharacterized protein</fullName>
    </submittedName>
</protein>
<proteinExistence type="predicted"/>
<gene>
    <name evidence="2" type="ORF">TSUD_137610</name>
</gene>